<dbReference type="SMART" id="SM00062">
    <property type="entry name" value="PBPb"/>
    <property type="match status" value="1"/>
</dbReference>
<dbReference type="RefSeq" id="WP_306750642.1">
    <property type="nucleotide sequence ID" value="NZ_NSDM01000026.1"/>
</dbReference>
<dbReference type="PANTHER" id="PTHR30085:SF6">
    <property type="entry name" value="ABC TRANSPORTER GLUTAMINE-BINDING PROTEIN GLNH"/>
    <property type="match status" value="1"/>
</dbReference>
<accession>A0ABU0XCL6</accession>
<proteinExistence type="inferred from homology"/>
<dbReference type="InterPro" id="IPR051455">
    <property type="entry name" value="Bact_solute-bind_prot3"/>
</dbReference>
<feature type="domain" description="Solute-binding protein family 3/N-terminal" evidence="4">
    <location>
        <begin position="42"/>
        <end position="266"/>
    </location>
</feature>
<dbReference type="Pfam" id="PF00497">
    <property type="entry name" value="SBP_bac_3"/>
    <property type="match status" value="1"/>
</dbReference>
<comment type="similarity">
    <text evidence="1">Belongs to the bacterial solute-binding protein 3 family.</text>
</comment>
<evidence type="ECO:0000256" key="3">
    <source>
        <dbReference type="ARBA" id="ARBA00022729"/>
    </source>
</evidence>
<dbReference type="InterPro" id="IPR001638">
    <property type="entry name" value="Solute-binding_3/MltF_N"/>
</dbReference>
<sequence length="279" mass="29171">MGVLPPNRSDAPAVLTAATALVLALIACGTVDGSLADEAGDGLTIGIRFDQPGMGQRRADGKYVGFDVDVARYVAAGFGVAEEDITWREARPADRERLIEDGSVDFVVAAYSITDQRRERVAFAGPYFETGQGLLVRFTDTGITGPEALDGRGLCSVTGSTSAQKVKDGFAAGVRLIEYGDYSDCVTALLAGKVDAVTTDEAILAGYVAANPELLTLVGEPFTTERYGVGLAKDDAAGLADVEASLEEMIRSGEWRAALERNLGASGMDLPEPPQVTGG</sequence>
<evidence type="ECO:0000313" key="5">
    <source>
        <dbReference type="EMBL" id="MDQ2588974.1"/>
    </source>
</evidence>
<comment type="caution">
    <text evidence="5">The sequence shown here is derived from an EMBL/GenBank/DDBJ whole genome shotgun (WGS) entry which is preliminary data.</text>
</comment>
<dbReference type="Proteomes" id="UP001225605">
    <property type="component" value="Unassembled WGS sequence"/>
</dbReference>
<dbReference type="PANTHER" id="PTHR30085">
    <property type="entry name" value="AMINO ACID ABC TRANSPORTER PERMEASE"/>
    <property type="match status" value="1"/>
</dbReference>
<dbReference type="EMBL" id="NSDM01000026">
    <property type="protein sequence ID" value="MDQ2588974.1"/>
    <property type="molecule type" value="Genomic_DNA"/>
</dbReference>
<reference evidence="5 6" key="1">
    <citation type="submission" date="2017-06" db="EMBL/GenBank/DDBJ databases">
        <title>Cultured bacterium strain Saccharothrix yanglingensis Hhs.015.</title>
        <authorList>
            <person name="Xia Y."/>
        </authorList>
    </citation>
    <scope>NUCLEOTIDE SEQUENCE [LARGE SCALE GENOMIC DNA]</scope>
    <source>
        <strain evidence="5 6">Hhs.015</strain>
    </source>
</reference>
<evidence type="ECO:0000256" key="2">
    <source>
        <dbReference type="ARBA" id="ARBA00022448"/>
    </source>
</evidence>
<evidence type="ECO:0000256" key="1">
    <source>
        <dbReference type="ARBA" id="ARBA00010333"/>
    </source>
</evidence>
<keyword evidence="2" id="KW-0813">Transport</keyword>
<organism evidence="5 6">
    <name type="scientific">Saccharothrix yanglingensis</name>
    <dbReference type="NCBI Taxonomy" id="659496"/>
    <lineage>
        <taxon>Bacteria</taxon>
        <taxon>Bacillati</taxon>
        <taxon>Actinomycetota</taxon>
        <taxon>Actinomycetes</taxon>
        <taxon>Pseudonocardiales</taxon>
        <taxon>Pseudonocardiaceae</taxon>
        <taxon>Saccharothrix</taxon>
    </lineage>
</organism>
<evidence type="ECO:0000313" key="6">
    <source>
        <dbReference type="Proteomes" id="UP001225605"/>
    </source>
</evidence>
<keyword evidence="6" id="KW-1185">Reference proteome</keyword>
<protein>
    <submittedName>
        <fullName evidence="5">ABC transporter substrate-binding protein</fullName>
    </submittedName>
</protein>
<name>A0ABU0XCL6_9PSEU</name>
<evidence type="ECO:0000259" key="4">
    <source>
        <dbReference type="SMART" id="SM00062"/>
    </source>
</evidence>
<gene>
    <name evidence="5" type="ORF">CKY47_34545</name>
</gene>
<dbReference type="CDD" id="cd13690">
    <property type="entry name" value="PBP2_GluB"/>
    <property type="match status" value="1"/>
</dbReference>
<dbReference type="SUPFAM" id="SSF53850">
    <property type="entry name" value="Periplasmic binding protein-like II"/>
    <property type="match status" value="1"/>
</dbReference>
<keyword evidence="3" id="KW-0732">Signal</keyword>
<dbReference type="Gene3D" id="3.40.190.10">
    <property type="entry name" value="Periplasmic binding protein-like II"/>
    <property type="match status" value="2"/>
</dbReference>